<protein>
    <submittedName>
        <fullName evidence="2">Uncharacterized protein</fullName>
    </submittedName>
</protein>
<dbReference type="EMBL" id="JAXCLX010000001">
    <property type="protein sequence ID" value="MDY0870286.1"/>
    <property type="molecule type" value="Genomic_DNA"/>
</dbReference>
<feature type="compositionally biased region" description="Basic and acidic residues" evidence="1">
    <location>
        <begin position="40"/>
        <end position="57"/>
    </location>
</feature>
<gene>
    <name evidence="2" type="ORF">SMD31_00030</name>
</gene>
<accession>A0ABU5DUK7</accession>
<feature type="compositionally biased region" description="Polar residues" evidence="1">
    <location>
        <begin position="22"/>
        <end position="39"/>
    </location>
</feature>
<evidence type="ECO:0000313" key="2">
    <source>
        <dbReference type="EMBL" id="MDY0870286.1"/>
    </source>
</evidence>
<feature type="region of interest" description="Disordered" evidence="1">
    <location>
        <begin position="20"/>
        <end position="73"/>
    </location>
</feature>
<dbReference type="RefSeq" id="WP_320498442.1">
    <property type="nucleotide sequence ID" value="NZ_JAXCLX010000001.1"/>
</dbReference>
<dbReference type="Proteomes" id="UP001271769">
    <property type="component" value="Unassembled WGS sequence"/>
</dbReference>
<keyword evidence="3" id="KW-1185">Reference proteome</keyword>
<sequence length="73" mass="7666">MSISQVGAVAAGVEAARFAGVQQSSQSAGTNAVQRQNNRVAEEADLKKTEVVEESSERTGVSSTSDRRLDITV</sequence>
<comment type="caution">
    <text evidence="2">The sequence shown here is derived from an EMBL/GenBank/DDBJ whole genome shotgun (WGS) entry which is preliminary data.</text>
</comment>
<name>A0ABU5DUK7_9PROT</name>
<proteinExistence type="predicted"/>
<evidence type="ECO:0000313" key="3">
    <source>
        <dbReference type="Proteomes" id="UP001271769"/>
    </source>
</evidence>
<organism evidence="2 3">
    <name type="scientific">Dongia rigui</name>
    <dbReference type="NCBI Taxonomy" id="940149"/>
    <lineage>
        <taxon>Bacteria</taxon>
        <taxon>Pseudomonadati</taxon>
        <taxon>Pseudomonadota</taxon>
        <taxon>Alphaproteobacteria</taxon>
        <taxon>Rhodospirillales</taxon>
        <taxon>Dongiaceae</taxon>
        <taxon>Dongia</taxon>
    </lineage>
</organism>
<reference evidence="2 3" key="1">
    <citation type="journal article" date="2013" name="Antonie Van Leeuwenhoek">
        <title>Dongia rigui sp. nov., isolated from freshwater of a large wetland in Korea.</title>
        <authorList>
            <person name="Baik K.S."/>
            <person name="Hwang Y.M."/>
            <person name="Choi J.S."/>
            <person name="Kwon J."/>
            <person name="Seong C.N."/>
        </authorList>
    </citation>
    <scope>NUCLEOTIDE SEQUENCE [LARGE SCALE GENOMIC DNA]</scope>
    <source>
        <strain evidence="2 3">04SU4-P</strain>
    </source>
</reference>
<evidence type="ECO:0000256" key="1">
    <source>
        <dbReference type="SAM" id="MobiDB-lite"/>
    </source>
</evidence>